<reference evidence="1 2" key="1">
    <citation type="submission" date="2019-07" db="EMBL/GenBank/DDBJ databases">
        <title>Genomics analysis of Aphanomyces spp. identifies a new class of oomycete effector associated with host adaptation.</title>
        <authorList>
            <person name="Gaulin E."/>
        </authorList>
    </citation>
    <scope>NUCLEOTIDE SEQUENCE [LARGE SCALE GENOMIC DNA]</scope>
    <source>
        <strain evidence="1 2">ATCC 201684</strain>
    </source>
</reference>
<evidence type="ECO:0000313" key="1">
    <source>
        <dbReference type="EMBL" id="KAF0739241.1"/>
    </source>
</evidence>
<dbReference type="Proteomes" id="UP000481153">
    <property type="component" value="Unassembled WGS sequence"/>
</dbReference>
<dbReference type="PANTHER" id="PTHR37610:SF40">
    <property type="entry name" value="OS01G0909600 PROTEIN"/>
    <property type="match status" value="1"/>
</dbReference>
<organism evidence="1 2">
    <name type="scientific">Aphanomyces euteiches</name>
    <dbReference type="NCBI Taxonomy" id="100861"/>
    <lineage>
        <taxon>Eukaryota</taxon>
        <taxon>Sar</taxon>
        <taxon>Stramenopiles</taxon>
        <taxon>Oomycota</taxon>
        <taxon>Saprolegniomycetes</taxon>
        <taxon>Saprolegniales</taxon>
        <taxon>Verrucalvaceae</taxon>
        <taxon>Aphanomyces</taxon>
    </lineage>
</organism>
<evidence type="ECO:0000313" key="2">
    <source>
        <dbReference type="Proteomes" id="UP000481153"/>
    </source>
</evidence>
<name>A0A6G0XG86_9STRA</name>
<sequence>MSPNDKGQDVVLTGSTNFISWRRETYIYLAGKALEGHIDGDIEEPMETSPDPSVSGLVRNKSSEVWRKWRQNDMKCVDKIRKRLSNDIRDTITITAKELWDLLATRYGESTGYTRWTTLRELVSCQMSHMSDHTSFGLDFSHTFAESTYPSRTTESLL</sequence>
<dbReference type="PANTHER" id="PTHR37610">
    <property type="entry name" value="CCHC-TYPE DOMAIN-CONTAINING PROTEIN"/>
    <property type="match status" value="1"/>
</dbReference>
<dbReference type="VEuPathDB" id="FungiDB:AeMF1_015391"/>
<dbReference type="Pfam" id="PF14223">
    <property type="entry name" value="Retrotran_gag_2"/>
    <property type="match status" value="1"/>
</dbReference>
<gene>
    <name evidence="1" type="ORF">Ae201684_005160</name>
</gene>
<comment type="caution">
    <text evidence="1">The sequence shown here is derived from an EMBL/GenBank/DDBJ whole genome shotgun (WGS) entry which is preliminary data.</text>
</comment>
<proteinExistence type="predicted"/>
<accession>A0A6G0XG86</accession>
<keyword evidence="2" id="KW-1185">Reference proteome</keyword>
<dbReference type="EMBL" id="VJMJ01000066">
    <property type="protein sequence ID" value="KAF0739241.1"/>
    <property type="molecule type" value="Genomic_DNA"/>
</dbReference>
<dbReference type="AlphaFoldDB" id="A0A6G0XG86"/>
<protein>
    <submittedName>
        <fullName evidence="1">Uncharacterized protein</fullName>
    </submittedName>
</protein>